<accession>V7C326</accession>
<gene>
    <name evidence="1" type="ORF">PHAVU_004G074200g</name>
</gene>
<dbReference type="AlphaFoldDB" id="V7C326"/>
<protein>
    <submittedName>
        <fullName evidence="1">Uncharacterized protein</fullName>
    </submittedName>
</protein>
<keyword evidence="2" id="KW-1185">Reference proteome</keyword>
<dbReference type="OrthoDB" id="120976at2759"/>
<dbReference type="eggNOG" id="ENOG502RRAA">
    <property type="taxonomic scope" value="Eukaryota"/>
</dbReference>
<evidence type="ECO:0000313" key="2">
    <source>
        <dbReference type="Proteomes" id="UP000000226"/>
    </source>
</evidence>
<feature type="non-terminal residue" evidence="1">
    <location>
        <position position="1"/>
    </location>
</feature>
<sequence length="170" mass="18775">ELNISDNSIEMKESAFDTFFSISCLKLENCDLSYVGVNHLLHVLSSFKGPLKFLFIADNYLGKFHWEIFLVPTIEVLDIGGIGLGSYGFQELQNLIKEELKLVKINISKNRGGIETAKFLSKLLSQAPQLVEVNAASNLMPIESLAIVYSALKFAKGMLVSVLLGDHSAH</sequence>
<dbReference type="EMBL" id="CM002291">
    <property type="protein sequence ID" value="ESW23773.1"/>
    <property type="molecule type" value="Genomic_DNA"/>
</dbReference>
<dbReference type="Gene3D" id="3.80.10.10">
    <property type="entry name" value="Ribonuclease Inhibitor"/>
    <property type="match status" value="1"/>
</dbReference>
<dbReference type="SUPFAM" id="SSF52047">
    <property type="entry name" value="RNI-like"/>
    <property type="match status" value="1"/>
</dbReference>
<evidence type="ECO:0000313" key="1">
    <source>
        <dbReference type="EMBL" id="ESW23773.1"/>
    </source>
</evidence>
<dbReference type="Gramene" id="ESW23773">
    <property type="protein sequence ID" value="ESW23773"/>
    <property type="gene ID" value="PHAVU_004G074200g"/>
</dbReference>
<proteinExistence type="predicted"/>
<reference evidence="2" key="1">
    <citation type="journal article" date="2014" name="Nat. Genet.">
        <title>A reference genome for common bean and genome-wide analysis of dual domestications.</title>
        <authorList>
            <person name="Schmutz J."/>
            <person name="McClean P.E."/>
            <person name="Mamidi S."/>
            <person name="Wu G.A."/>
            <person name="Cannon S.B."/>
            <person name="Grimwood J."/>
            <person name="Jenkins J."/>
            <person name="Shu S."/>
            <person name="Song Q."/>
            <person name="Chavarro C."/>
            <person name="Torres-Torres M."/>
            <person name="Geffroy V."/>
            <person name="Moghaddam S.M."/>
            <person name="Gao D."/>
            <person name="Abernathy B."/>
            <person name="Barry K."/>
            <person name="Blair M."/>
            <person name="Brick M.A."/>
            <person name="Chovatia M."/>
            <person name="Gepts P."/>
            <person name="Goodstein D.M."/>
            <person name="Gonzales M."/>
            <person name="Hellsten U."/>
            <person name="Hyten D.L."/>
            <person name="Jia G."/>
            <person name="Kelly J.D."/>
            <person name="Kudrna D."/>
            <person name="Lee R."/>
            <person name="Richard M.M."/>
            <person name="Miklas P.N."/>
            <person name="Osorno J.M."/>
            <person name="Rodrigues J."/>
            <person name="Thareau V."/>
            <person name="Urrea C.A."/>
            <person name="Wang M."/>
            <person name="Yu Y."/>
            <person name="Zhang M."/>
            <person name="Wing R.A."/>
            <person name="Cregan P.B."/>
            <person name="Rokhsar D.S."/>
            <person name="Jackson S.A."/>
        </authorList>
    </citation>
    <scope>NUCLEOTIDE SEQUENCE [LARGE SCALE GENOMIC DNA]</scope>
    <source>
        <strain evidence="2">cv. G19833</strain>
    </source>
</reference>
<dbReference type="PANTHER" id="PTHR47818">
    <property type="entry name" value="RNI-LIKE SUPERFAMILY PROTEIN"/>
    <property type="match status" value="1"/>
</dbReference>
<name>V7C326_PHAVU</name>
<organism evidence="1 2">
    <name type="scientific">Phaseolus vulgaris</name>
    <name type="common">Kidney bean</name>
    <name type="synonym">French bean</name>
    <dbReference type="NCBI Taxonomy" id="3885"/>
    <lineage>
        <taxon>Eukaryota</taxon>
        <taxon>Viridiplantae</taxon>
        <taxon>Streptophyta</taxon>
        <taxon>Embryophyta</taxon>
        <taxon>Tracheophyta</taxon>
        <taxon>Spermatophyta</taxon>
        <taxon>Magnoliopsida</taxon>
        <taxon>eudicotyledons</taxon>
        <taxon>Gunneridae</taxon>
        <taxon>Pentapetalae</taxon>
        <taxon>rosids</taxon>
        <taxon>fabids</taxon>
        <taxon>Fabales</taxon>
        <taxon>Fabaceae</taxon>
        <taxon>Papilionoideae</taxon>
        <taxon>50 kb inversion clade</taxon>
        <taxon>NPAAA clade</taxon>
        <taxon>indigoferoid/millettioid clade</taxon>
        <taxon>Phaseoleae</taxon>
        <taxon>Phaseolus</taxon>
    </lineage>
</organism>
<dbReference type="Proteomes" id="UP000000226">
    <property type="component" value="Chromosome 4"/>
</dbReference>
<dbReference type="STRING" id="3885.V7C326"/>
<dbReference type="SMR" id="V7C326"/>
<dbReference type="OMA" id="MKESAFD"/>
<dbReference type="PANTHER" id="PTHR47818:SF2">
    <property type="entry name" value="F-BOX DOMAIN-CONTAINING PROTEIN"/>
    <property type="match status" value="1"/>
</dbReference>
<dbReference type="InterPro" id="IPR032675">
    <property type="entry name" value="LRR_dom_sf"/>
</dbReference>